<organism evidence="1 2">
    <name type="scientific">Rhizobium leguminosarum</name>
    <dbReference type="NCBI Taxonomy" id="384"/>
    <lineage>
        <taxon>Bacteria</taxon>
        <taxon>Pseudomonadati</taxon>
        <taxon>Pseudomonadota</taxon>
        <taxon>Alphaproteobacteria</taxon>
        <taxon>Hyphomicrobiales</taxon>
        <taxon>Rhizobiaceae</taxon>
        <taxon>Rhizobium/Agrobacterium group</taxon>
        <taxon>Rhizobium</taxon>
    </lineage>
</organism>
<protein>
    <submittedName>
        <fullName evidence="1">Uncharacterized protein</fullName>
    </submittedName>
</protein>
<proteinExistence type="predicted"/>
<name>A0A2K9ZBG8_RHILE</name>
<reference evidence="1 2" key="1">
    <citation type="submission" date="2017-11" db="EMBL/GenBank/DDBJ databases">
        <title>Complete genome of Rhizobium leguminosarum Norway, an ineffective micro-symbiont.</title>
        <authorList>
            <person name="Hoffrichter A."/>
            <person name="Liang J."/>
            <person name="Brachmann A."/>
            <person name="Marin M."/>
        </authorList>
    </citation>
    <scope>NUCLEOTIDE SEQUENCE [LARGE SCALE GENOMIC DNA]</scope>
    <source>
        <strain evidence="1 2">Norway</strain>
    </source>
</reference>
<dbReference type="Proteomes" id="UP000238523">
    <property type="component" value="Chromosome"/>
</dbReference>
<evidence type="ECO:0000313" key="1">
    <source>
        <dbReference type="EMBL" id="AUW45391.1"/>
    </source>
</evidence>
<gene>
    <name evidence="1" type="ORF">CUJ84_Chr005103</name>
</gene>
<accession>A0A2K9ZBG8</accession>
<dbReference type="AlphaFoldDB" id="A0A2K9ZBG8"/>
<sequence length="67" mass="7436">MRSSHRTVIRISVLEENAFVCRRNDPELTGCGGRDEGARHRDRELILTLSLGLSAPNAGACLMSRRL</sequence>
<dbReference type="EMBL" id="CP025012">
    <property type="protein sequence ID" value="AUW45391.1"/>
    <property type="molecule type" value="Genomic_DNA"/>
</dbReference>
<evidence type="ECO:0000313" key="2">
    <source>
        <dbReference type="Proteomes" id="UP000238523"/>
    </source>
</evidence>